<dbReference type="InterPro" id="IPR008271">
    <property type="entry name" value="Ser/Thr_kinase_AS"/>
</dbReference>
<evidence type="ECO:0000256" key="3">
    <source>
        <dbReference type="ARBA" id="ARBA00022777"/>
    </source>
</evidence>
<proteinExistence type="predicted"/>
<organism evidence="6 7">
    <name type="scientific">Rhodamnia argentea</name>
    <dbReference type="NCBI Taxonomy" id="178133"/>
    <lineage>
        <taxon>Eukaryota</taxon>
        <taxon>Viridiplantae</taxon>
        <taxon>Streptophyta</taxon>
        <taxon>Embryophyta</taxon>
        <taxon>Tracheophyta</taxon>
        <taxon>Spermatophyta</taxon>
        <taxon>Magnoliopsida</taxon>
        <taxon>eudicotyledons</taxon>
        <taxon>Gunneridae</taxon>
        <taxon>Pentapetalae</taxon>
        <taxon>rosids</taxon>
        <taxon>malvids</taxon>
        <taxon>Myrtales</taxon>
        <taxon>Myrtaceae</taxon>
        <taxon>Myrtoideae</taxon>
        <taxon>Myrteae</taxon>
        <taxon>Australasian group</taxon>
        <taxon>Rhodamnia</taxon>
    </lineage>
</organism>
<evidence type="ECO:0000256" key="4">
    <source>
        <dbReference type="ARBA" id="ARBA00022840"/>
    </source>
</evidence>
<keyword evidence="3" id="KW-0418">Kinase</keyword>
<dbReference type="Gene3D" id="3.30.200.20">
    <property type="entry name" value="Phosphorylase Kinase, domain 1"/>
    <property type="match status" value="1"/>
</dbReference>
<dbReference type="GO" id="GO:0005524">
    <property type="term" value="F:ATP binding"/>
    <property type="evidence" value="ECO:0007669"/>
    <property type="project" value="UniProtKB-KW"/>
</dbReference>
<sequence length="473" mass="53594">MVFKFATFDPAQDPDDFNPAFPPTPSSSPSATLCQPFEYTCTFTRAIVSRLAAAGASIVLKAPAVKVDGREIRDRSAETPFYSINFDVHPEFLQRQLKEFTLKELQVATQNFSIKKLIARGGFGNVYEGQLADGSLVAIKRLHRGCNHGISEIEREVMIGSIIPQGQHLLPLLGFCRTSQGADFLLVSPLMINNSVSCCLRERRETRVTRPLLDWLTRRKIALGAARGLSRLHDLNIVHLDIKPANILLDEEFEPHIADFGLARFINRRRGHGVYLVDGTEDAPVLPRNELESRSQNEDSYSWSSIRGTIGYMAPEYVRAKYSVKNDIFAFGITLLELMTGQRPYKPITLANDRYVTLVDWAKAHLVEGSWEIIVDPDLQGEYEPEETEKTIQLALLCTQTDPRRRPSMWQVARILEGYSIEDRWEEYRRSEEYLIPSMQTTTPYSEECLIPSMQPSIPCWSLPSPEELSAPR</sequence>
<dbReference type="PROSITE" id="PS00108">
    <property type="entry name" value="PROTEIN_KINASE_ST"/>
    <property type="match status" value="1"/>
</dbReference>
<evidence type="ECO:0000256" key="2">
    <source>
        <dbReference type="ARBA" id="ARBA00022741"/>
    </source>
</evidence>
<dbReference type="PANTHER" id="PTHR47973">
    <property type="entry name" value="CYSTEINE-RICH RECEPTOR-LIKE PROTEIN KINASE 3"/>
    <property type="match status" value="1"/>
</dbReference>
<dbReference type="KEGG" id="rarg:115729992"/>
<keyword evidence="2" id="KW-0547">Nucleotide-binding</keyword>
<dbReference type="OrthoDB" id="4062651at2759"/>
<accession>A0A8B8N274</accession>
<gene>
    <name evidence="7" type="primary">LOC115729992</name>
</gene>
<dbReference type="InterPro" id="IPR052059">
    <property type="entry name" value="CR_Ser/Thr_kinase"/>
</dbReference>
<dbReference type="RefSeq" id="XP_030516493.1">
    <property type="nucleotide sequence ID" value="XM_030660633.2"/>
</dbReference>
<reference evidence="7" key="1">
    <citation type="submission" date="2025-08" db="UniProtKB">
        <authorList>
            <consortium name="RefSeq"/>
        </authorList>
    </citation>
    <scope>IDENTIFICATION</scope>
    <source>
        <tissue evidence="7">Leaf</tissue>
    </source>
</reference>
<dbReference type="Pfam" id="PF00069">
    <property type="entry name" value="Pkinase"/>
    <property type="match status" value="1"/>
</dbReference>
<keyword evidence="4" id="KW-0067">ATP-binding</keyword>
<feature type="domain" description="Protein kinase" evidence="5">
    <location>
        <begin position="112"/>
        <end position="420"/>
    </location>
</feature>
<dbReference type="AlphaFoldDB" id="A0A8B8N274"/>
<dbReference type="Gene3D" id="1.10.510.10">
    <property type="entry name" value="Transferase(Phosphotransferase) domain 1"/>
    <property type="match status" value="1"/>
</dbReference>
<name>A0A8B8N274_9MYRT</name>
<evidence type="ECO:0000313" key="7">
    <source>
        <dbReference type="RefSeq" id="XP_030516493.1"/>
    </source>
</evidence>
<dbReference type="SUPFAM" id="SSF56112">
    <property type="entry name" value="Protein kinase-like (PK-like)"/>
    <property type="match status" value="1"/>
</dbReference>
<evidence type="ECO:0000313" key="6">
    <source>
        <dbReference type="Proteomes" id="UP000827889"/>
    </source>
</evidence>
<dbReference type="InterPro" id="IPR011009">
    <property type="entry name" value="Kinase-like_dom_sf"/>
</dbReference>
<dbReference type="SMART" id="SM00220">
    <property type="entry name" value="S_TKc"/>
    <property type="match status" value="1"/>
</dbReference>
<evidence type="ECO:0000259" key="5">
    <source>
        <dbReference type="PROSITE" id="PS50011"/>
    </source>
</evidence>
<protein>
    <submittedName>
        <fullName evidence="7">BRASSINOSTEROID INSENSITIVE 1-associated receptor kinase 1-like</fullName>
    </submittedName>
</protein>
<dbReference type="InterPro" id="IPR000719">
    <property type="entry name" value="Prot_kinase_dom"/>
</dbReference>
<dbReference type="GeneID" id="115729992"/>
<dbReference type="PROSITE" id="PS50011">
    <property type="entry name" value="PROTEIN_KINASE_DOM"/>
    <property type="match status" value="1"/>
</dbReference>
<evidence type="ECO:0000256" key="1">
    <source>
        <dbReference type="ARBA" id="ARBA00022679"/>
    </source>
</evidence>
<dbReference type="GO" id="GO:0004672">
    <property type="term" value="F:protein kinase activity"/>
    <property type="evidence" value="ECO:0007669"/>
    <property type="project" value="InterPro"/>
</dbReference>
<keyword evidence="1" id="KW-0808">Transferase</keyword>
<dbReference type="Proteomes" id="UP000827889">
    <property type="component" value="Chromosome 10"/>
</dbReference>
<keyword evidence="6" id="KW-1185">Reference proteome</keyword>